<accession>A0ABU9SYE3</accession>
<proteinExistence type="predicted"/>
<dbReference type="InterPro" id="IPR015421">
    <property type="entry name" value="PyrdxlP-dep_Trfase_major"/>
</dbReference>
<dbReference type="Gene3D" id="3.90.1150.10">
    <property type="entry name" value="Aspartate Aminotransferase, domain 1"/>
    <property type="match status" value="1"/>
</dbReference>
<protein>
    <submittedName>
        <fullName evidence="5">Aminotransferase class V-fold PLP-dependent enzyme</fullName>
    </submittedName>
</protein>
<dbReference type="Pfam" id="PF00266">
    <property type="entry name" value="Aminotran_5"/>
    <property type="match status" value="1"/>
</dbReference>
<dbReference type="Proteomes" id="UP001461163">
    <property type="component" value="Unassembled WGS sequence"/>
</dbReference>
<comment type="caution">
    <text evidence="5">The sequence shown here is derived from an EMBL/GenBank/DDBJ whole genome shotgun (WGS) entry which is preliminary data.</text>
</comment>
<keyword evidence="5" id="KW-0808">Transferase</keyword>
<dbReference type="RefSeq" id="WP_342882257.1">
    <property type="nucleotide sequence ID" value="NZ_JBBMQS010000009.1"/>
</dbReference>
<name>A0ABU9SYE3_9ALTE</name>
<organism evidence="5 6">
    <name type="scientific">Paraglaciecola mesophila</name>
    <dbReference type="NCBI Taxonomy" id="197222"/>
    <lineage>
        <taxon>Bacteria</taxon>
        <taxon>Pseudomonadati</taxon>
        <taxon>Pseudomonadota</taxon>
        <taxon>Gammaproteobacteria</taxon>
        <taxon>Alteromonadales</taxon>
        <taxon>Alteromonadaceae</taxon>
        <taxon>Paraglaciecola</taxon>
    </lineage>
</organism>
<keyword evidence="3" id="KW-0663">Pyridoxal phosphate</keyword>
<keyword evidence="2" id="KW-0378">Hydrolase</keyword>
<gene>
    <name evidence="5" type="ORF">WNY77_15840</name>
</gene>
<evidence type="ECO:0000259" key="4">
    <source>
        <dbReference type="Pfam" id="PF00266"/>
    </source>
</evidence>
<dbReference type="InterPro" id="IPR000192">
    <property type="entry name" value="Aminotrans_V_dom"/>
</dbReference>
<dbReference type="EMBL" id="JBBMQS010000009">
    <property type="protein sequence ID" value="MEM5498882.1"/>
    <property type="molecule type" value="Genomic_DNA"/>
</dbReference>
<dbReference type="Gene3D" id="3.40.640.10">
    <property type="entry name" value="Type I PLP-dependent aspartate aminotransferase-like (Major domain)"/>
    <property type="match status" value="1"/>
</dbReference>
<dbReference type="InterPro" id="IPR010111">
    <property type="entry name" value="Kynureninase"/>
</dbReference>
<keyword evidence="1" id="KW-0662">Pyridine nucleotide biosynthesis</keyword>
<evidence type="ECO:0000256" key="1">
    <source>
        <dbReference type="ARBA" id="ARBA00022642"/>
    </source>
</evidence>
<dbReference type="SUPFAM" id="SSF53383">
    <property type="entry name" value="PLP-dependent transferases"/>
    <property type="match status" value="1"/>
</dbReference>
<sequence>MQDANHQFSLPKGIYLLSHSVGCMPVLTRSLVGQTYFEPWQQKGGDAWPQWLTIIEQFCHELGTLFNASAADFCPQPSVSSGLNQYLQSLRCVQSKNANRPATQKRTVLMHASAFPSLGFVVQGLAAYGFELKLIEKDIDPNDLAAWQAHLTEDVEVAMITHVHSNSGVLSNVADISALCRAKNTLTVVDVAQSAGVVPIDIAVWDVDVILGSCVKWLCGGPGAGFMWVNPKHINALEPKQIGWFSHQNPFEFDIEHFAFADAAKRFWGGTPSILPYATALVGVQQINQIGSQSLFEHSKTLQRVVLADAAEHLLTPIDVEKVGGTLSVHLSKPKLTELERALRQAGAYFDRRGDCLRLSWHIYNTTQEARRVAHIFRGL</sequence>
<dbReference type="PANTHER" id="PTHR14084">
    <property type="entry name" value="KYNURENINASE"/>
    <property type="match status" value="1"/>
</dbReference>
<dbReference type="GO" id="GO:0008483">
    <property type="term" value="F:transaminase activity"/>
    <property type="evidence" value="ECO:0007669"/>
    <property type="project" value="UniProtKB-KW"/>
</dbReference>
<evidence type="ECO:0000313" key="5">
    <source>
        <dbReference type="EMBL" id="MEM5498882.1"/>
    </source>
</evidence>
<evidence type="ECO:0000313" key="6">
    <source>
        <dbReference type="Proteomes" id="UP001461163"/>
    </source>
</evidence>
<feature type="domain" description="Aminotransferase class V" evidence="4">
    <location>
        <begin position="98"/>
        <end position="348"/>
    </location>
</feature>
<evidence type="ECO:0000256" key="2">
    <source>
        <dbReference type="ARBA" id="ARBA00022801"/>
    </source>
</evidence>
<dbReference type="InterPro" id="IPR015424">
    <property type="entry name" value="PyrdxlP-dep_Trfase"/>
</dbReference>
<keyword evidence="6" id="KW-1185">Reference proteome</keyword>
<dbReference type="InterPro" id="IPR015422">
    <property type="entry name" value="PyrdxlP-dep_Trfase_small"/>
</dbReference>
<reference evidence="5 6" key="1">
    <citation type="submission" date="2024-03" db="EMBL/GenBank/DDBJ databases">
        <title>Community enrichment and isolation of bacterial strains for fucoidan degradation.</title>
        <authorList>
            <person name="Sichert A."/>
        </authorList>
    </citation>
    <scope>NUCLEOTIDE SEQUENCE [LARGE SCALE GENOMIC DNA]</scope>
    <source>
        <strain evidence="5 6">AS12</strain>
    </source>
</reference>
<keyword evidence="5" id="KW-0032">Aminotransferase</keyword>
<dbReference type="PANTHER" id="PTHR14084:SF0">
    <property type="entry name" value="KYNURENINASE"/>
    <property type="match status" value="1"/>
</dbReference>
<evidence type="ECO:0000256" key="3">
    <source>
        <dbReference type="ARBA" id="ARBA00022898"/>
    </source>
</evidence>